<keyword evidence="1" id="KW-0175">Coiled coil</keyword>
<evidence type="ECO:0000259" key="2">
    <source>
        <dbReference type="PROSITE" id="PS51737"/>
    </source>
</evidence>
<dbReference type="InterPro" id="IPR006119">
    <property type="entry name" value="Resolv_N"/>
</dbReference>
<dbReference type="GO" id="GO:0000150">
    <property type="term" value="F:DNA strand exchange activity"/>
    <property type="evidence" value="ECO:0007669"/>
    <property type="project" value="InterPro"/>
</dbReference>
<dbReference type="SUPFAM" id="SSF53041">
    <property type="entry name" value="Resolvase-like"/>
    <property type="match status" value="1"/>
</dbReference>
<feature type="coiled-coil region" evidence="1">
    <location>
        <begin position="379"/>
        <end position="448"/>
    </location>
</feature>
<proteinExistence type="predicted"/>
<protein>
    <submittedName>
        <fullName evidence="3">Recombinase family protein</fullName>
    </submittedName>
</protein>
<dbReference type="PANTHER" id="PTHR30461">
    <property type="entry name" value="DNA-INVERTASE FROM LAMBDOID PROPHAGE"/>
    <property type="match status" value="1"/>
</dbReference>
<dbReference type="PANTHER" id="PTHR30461:SF23">
    <property type="entry name" value="DNA RECOMBINASE-RELATED"/>
    <property type="match status" value="1"/>
</dbReference>
<evidence type="ECO:0000313" key="4">
    <source>
        <dbReference type="Proteomes" id="UP000234366"/>
    </source>
</evidence>
<dbReference type="Proteomes" id="UP000234366">
    <property type="component" value="Chromosome"/>
</dbReference>
<dbReference type="InterPro" id="IPR036162">
    <property type="entry name" value="Resolvase-like_N_sf"/>
</dbReference>
<dbReference type="EMBL" id="CP025001">
    <property type="protein sequence ID" value="AUJ75371.1"/>
    <property type="molecule type" value="Genomic_DNA"/>
</dbReference>
<dbReference type="InterPro" id="IPR050639">
    <property type="entry name" value="SSR_resolvase"/>
</dbReference>
<name>A0AAI8MYE8_9BACI</name>
<dbReference type="Pfam" id="PF13408">
    <property type="entry name" value="Zn_ribbon_recom"/>
    <property type="match status" value="1"/>
</dbReference>
<dbReference type="InterPro" id="IPR011109">
    <property type="entry name" value="DNA_bind_recombinase_dom"/>
</dbReference>
<evidence type="ECO:0000313" key="3">
    <source>
        <dbReference type="EMBL" id="AUJ75371.1"/>
    </source>
</evidence>
<dbReference type="InterPro" id="IPR038109">
    <property type="entry name" value="DNA_bind_recomb_sf"/>
</dbReference>
<organism evidence="3 4">
    <name type="scientific">Bacillus siamensis</name>
    <dbReference type="NCBI Taxonomy" id="659243"/>
    <lineage>
        <taxon>Bacteria</taxon>
        <taxon>Bacillati</taxon>
        <taxon>Bacillota</taxon>
        <taxon>Bacilli</taxon>
        <taxon>Bacillales</taxon>
        <taxon>Bacillaceae</taxon>
        <taxon>Bacillus</taxon>
        <taxon>Bacillus amyloliquefaciens group</taxon>
    </lineage>
</organism>
<keyword evidence="4" id="KW-1185">Reference proteome</keyword>
<dbReference type="PROSITE" id="PS51737">
    <property type="entry name" value="RECOMBINASE_DNA_BIND"/>
    <property type="match status" value="1"/>
</dbReference>
<dbReference type="Pfam" id="PF00239">
    <property type="entry name" value="Resolvase"/>
    <property type="match status" value="1"/>
</dbReference>
<dbReference type="Gene3D" id="3.90.1750.20">
    <property type="entry name" value="Putative Large Serine Recombinase, Chain B, Domain 2"/>
    <property type="match status" value="1"/>
</dbReference>
<evidence type="ECO:0000256" key="1">
    <source>
        <dbReference type="SAM" id="Coils"/>
    </source>
</evidence>
<sequence>MVELQNRIQHVAIYLRKSRNKEGEETEETLKKHRKRLIDIANKNKWDYELFQEVGNSMNDNRPEYQKLLSKLSEGIFDAVLSVNLARVTRDDAETPKFMSLLRQEDILFITDSERIYDLEVQEDWQALKFTGFVNNWEYENIKAQLRKGKKDSAKMGRWSNGVPNYGLVYNRFDRSLEIDQQKADAVKLAFQLVIDGLGVDKVAKELNRLGYKTNRGRYFSGNAITRMIRAEIYKSVIISNRVKGRNLYEGKLRPKDQWIIAENAAPPIIDEETWNMANEALDQRKLLSPRGKQKKHPLSNLIKCGLCGRTHTVSRRRDRNDALAIQPCNKTDPLGKNKCNNRGIKHDTMISLVIEAIHEKHHEISSELIKFEEDTEANDIKQIKINKLQEQINKSKKALNILQIQLEEELINISSFKERRKIRQVELNKLEKELTELLEETKEDALRSKKSFANKLDFFLENWHTIDGADLNHELMSFINKIIWYAPRDSELPPQLKFEWRV</sequence>
<dbReference type="KEGG" id="bsia:CWD84_00275"/>
<dbReference type="Gene3D" id="3.40.50.1390">
    <property type="entry name" value="Resolvase, N-terminal catalytic domain"/>
    <property type="match status" value="1"/>
</dbReference>
<dbReference type="CDD" id="cd00338">
    <property type="entry name" value="Ser_Recombinase"/>
    <property type="match status" value="1"/>
</dbReference>
<feature type="domain" description="Recombinase" evidence="2">
    <location>
        <begin position="165"/>
        <end position="288"/>
    </location>
</feature>
<dbReference type="InterPro" id="IPR025827">
    <property type="entry name" value="Zn_ribbon_recom_dom"/>
</dbReference>
<dbReference type="Pfam" id="PF07508">
    <property type="entry name" value="Recombinase"/>
    <property type="match status" value="1"/>
</dbReference>
<gene>
    <name evidence="3" type="ORF">CWD84_00275</name>
</gene>
<dbReference type="RefSeq" id="WP_101605344.1">
    <property type="nucleotide sequence ID" value="NZ_CP025001.1"/>
</dbReference>
<reference evidence="3 4" key="1">
    <citation type="submission" date="2017-11" db="EMBL/GenBank/DDBJ databases">
        <title>Genome sequence and genome mining of multiple bioactive secondary metabolites from a deep sea-derived Bacillus siamensis SCSIO 05746.</title>
        <authorList>
            <person name="Pan H.-Q."/>
            <person name="Ju J.-H."/>
        </authorList>
    </citation>
    <scope>NUCLEOTIDE SEQUENCE [LARGE SCALE GENOMIC DNA]</scope>
    <source>
        <strain evidence="3 4">SCSIO 05746</strain>
    </source>
</reference>
<accession>A0AAI8MYE8</accession>
<dbReference type="GO" id="GO:0003677">
    <property type="term" value="F:DNA binding"/>
    <property type="evidence" value="ECO:0007669"/>
    <property type="project" value="InterPro"/>
</dbReference>
<dbReference type="SMART" id="SM00857">
    <property type="entry name" value="Resolvase"/>
    <property type="match status" value="1"/>
</dbReference>
<dbReference type="AlphaFoldDB" id="A0AAI8MYE8"/>